<gene>
    <name evidence="3" type="ORF">GJR97_10915</name>
</gene>
<comment type="caution">
    <text evidence="3">The sequence shown here is derived from an EMBL/GenBank/DDBJ whole genome shotgun (WGS) entry which is preliminary data.</text>
</comment>
<accession>A0A6L5R2D5</accession>
<name>A0A6L5R2D5_9MICO</name>
<feature type="domain" description="FMN-binding" evidence="2">
    <location>
        <begin position="129"/>
        <end position="206"/>
    </location>
</feature>
<evidence type="ECO:0000313" key="4">
    <source>
        <dbReference type="Proteomes" id="UP000476511"/>
    </source>
</evidence>
<dbReference type="InterPro" id="IPR007329">
    <property type="entry name" value="FMN-bd"/>
</dbReference>
<protein>
    <submittedName>
        <fullName evidence="3">FMN-binding protein</fullName>
    </submittedName>
</protein>
<keyword evidence="4" id="KW-1185">Reference proteome</keyword>
<feature type="region of interest" description="Disordered" evidence="1">
    <location>
        <begin position="1"/>
        <end position="23"/>
    </location>
</feature>
<feature type="region of interest" description="Disordered" evidence="1">
    <location>
        <begin position="58"/>
        <end position="101"/>
    </location>
</feature>
<dbReference type="EMBL" id="WKJD01000016">
    <property type="protein sequence ID" value="MRX44236.1"/>
    <property type="molecule type" value="Genomic_DNA"/>
</dbReference>
<reference evidence="3 4" key="1">
    <citation type="submission" date="2019-11" db="EMBL/GenBank/DDBJ databases">
        <title>Agromyces kandeliae sp. nov., isolated from mangrove soil.</title>
        <authorList>
            <person name="Wang R."/>
        </authorList>
    </citation>
    <scope>NUCLEOTIDE SEQUENCE [LARGE SCALE GENOMIC DNA]</scope>
    <source>
        <strain evidence="3 4">Q22</strain>
    </source>
</reference>
<dbReference type="GO" id="GO:0016020">
    <property type="term" value="C:membrane"/>
    <property type="evidence" value="ECO:0007669"/>
    <property type="project" value="InterPro"/>
</dbReference>
<organism evidence="3 4">
    <name type="scientific">Agromyces kandeliae</name>
    <dbReference type="NCBI Taxonomy" id="2666141"/>
    <lineage>
        <taxon>Bacteria</taxon>
        <taxon>Bacillati</taxon>
        <taxon>Actinomycetota</taxon>
        <taxon>Actinomycetes</taxon>
        <taxon>Micrococcales</taxon>
        <taxon>Microbacteriaceae</taxon>
        <taxon>Agromyces</taxon>
    </lineage>
</organism>
<dbReference type="GO" id="GO:0010181">
    <property type="term" value="F:FMN binding"/>
    <property type="evidence" value="ECO:0007669"/>
    <property type="project" value="InterPro"/>
</dbReference>
<proteinExistence type="predicted"/>
<evidence type="ECO:0000313" key="3">
    <source>
        <dbReference type="EMBL" id="MRX44236.1"/>
    </source>
</evidence>
<evidence type="ECO:0000256" key="1">
    <source>
        <dbReference type="SAM" id="MobiDB-lite"/>
    </source>
</evidence>
<evidence type="ECO:0000259" key="2">
    <source>
        <dbReference type="SMART" id="SM00900"/>
    </source>
</evidence>
<dbReference type="SMART" id="SM00900">
    <property type="entry name" value="FMN_bind"/>
    <property type="match status" value="1"/>
</dbReference>
<dbReference type="Pfam" id="PF04205">
    <property type="entry name" value="FMN_bind"/>
    <property type="match status" value="1"/>
</dbReference>
<dbReference type="Gene3D" id="3.90.1010.20">
    <property type="match status" value="1"/>
</dbReference>
<feature type="compositionally biased region" description="Basic and acidic residues" evidence="1">
    <location>
        <begin position="12"/>
        <end position="23"/>
    </location>
</feature>
<feature type="compositionally biased region" description="Basic residues" evidence="1">
    <location>
        <begin position="1"/>
        <end position="11"/>
    </location>
</feature>
<sequence>MGRGRHLRGPRRGPDRRADPSREVRLVRTRALLLASAASAAAIIGGWQLGTAATDSLTTAGGSTTTDGSAATDGSTGSSATGSTGDSGTSGSDASAGSSATDAAASSGAATSTSGATDGTYAGTTVSTRFGDAQVQVTISGGAITDVTALQLPDHDGRSVQISNRAASVLQSEVLQAQSSSVSMVSGATYTSSAYLQSLQAALDAAGF</sequence>
<dbReference type="Proteomes" id="UP000476511">
    <property type="component" value="Unassembled WGS sequence"/>
</dbReference>
<dbReference type="AlphaFoldDB" id="A0A6L5R2D5"/>